<evidence type="ECO:0000256" key="1">
    <source>
        <dbReference type="ARBA" id="ARBA00009121"/>
    </source>
</evidence>
<dbReference type="InterPro" id="IPR002557">
    <property type="entry name" value="Chitin-bd_dom"/>
</dbReference>
<evidence type="ECO:0000256" key="5">
    <source>
        <dbReference type="ARBA" id="ARBA00023295"/>
    </source>
</evidence>
<feature type="domain" description="Chitin-binding type-2" evidence="9">
    <location>
        <begin position="534"/>
        <end position="590"/>
    </location>
</feature>
<name>A0ABY7DJX3_MYAAR</name>
<feature type="chain" id="PRO_5045583532" evidence="8">
    <location>
        <begin position="20"/>
        <end position="590"/>
    </location>
</feature>
<keyword evidence="3 6" id="KW-0378">Hydrolase</keyword>
<evidence type="ECO:0000256" key="2">
    <source>
        <dbReference type="ARBA" id="ARBA00022669"/>
    </source>
</evidence>
<organism evidence="11 12">
    <name type="scientific">Mya arenaria</name>
    <name type="common">Soft-shell clam</name>
    <dbReference type="NCBI Taxonomy" id="6604"/>
    <lineage>
        <taxon>Eukaryota</taxon>
        <taxon>Metazoa</taxon>
        <taxon>Spiralia</taxon>
        <taxon>Lophotrochozoa</taxon>
        <taxon>Mollusca</taxon>
        <taxon>Bivalvia</taxon>
        <taxon>Autobranchia</taxon>
        <taxon>Heteroconchia</taxon>
        <taxon>Euheterodonta</taxon>
        <taxon>Imparidentia</taxon>
        <taxon>Neoheterodontei</taxon>
        <taxon>Myida</taxon>
        <taxon>Myoidea</taxon>
        <taxon>Myidae</taxon>
        <taxon>Mya</taxon>
    </lineage>
</organism>
<dbReference type="Gene3D" id="3.20.20.80">
    <property type="entry name" value="Glycosidases"/>
    <property type="match status" value="3"/>
</dbReference>
<feature type="region of interest" description="Disordered" evidence="7">
    <location>
        <begin position="299"/>
        <end position="361"/>
    </location>
</feature>
<protein>
    <submittedName>
        <fullName evidence="11">CHIA-like protein</fullName>
    </submittedName>
</protein>
<dbReference type="InterPro" id="IPR036508">
    <property type="entry name" value="Chitin-bd_dom_sf"/>
</dbReference>
<dbReference type="Pfam" id="PF01607">
    <property type="entry name" value="CBM_14"/>
    <property type="match status" value="2"/>
</dbReference>
<dbReference type="InterPro" id="IPR001579">
    <property type="entry name" value="Glyco_hydro_18_chit_AS"/>
</dbReference>
<evidence type="ECO:0000259" key="10">
    <source>
        <dbReference type="PROSITE" id="PS51910"/>
    </source>
</evidence>
<accession>A0ABY7DJX3</accession>
<feature type="domain" description="Chitin-binding type-2" evidence="9">
    <location>
        <begin position="412"/>
        <end position="468"/>
    </location>
</feature>
<dbReference type="Proteomes" id="UP001164746">
    <property type="component" value="Chromosome 2"/>
</dbReference>
<dbReference type="InterPro" id="IPR001223">
    <property type="entry name" value="Glyco_hydro18_cat"/>
</dbReference>
<dbReference type="SUPFAM" id="SSF51445">
    <property type="entry name" value="(Trans)glycosidases"/>
    <property type="match status" value="1"/>
</dbReference>
<dbReference type="InterPro" id="IPR050314">
    <property type="entry name" value="Glycosyl_Hydrlase_18"/>
</dbReference>
<proteinExistence type="inferred from homology"/>
<comment type="similarity">
    <text evidence="1">Belongs to the glycosyl hydrolase 18 family. Chitinase class II subfamily.</text>
</comment>
<evidence type="ECO:0000256" key="8">
    <source>
        <dbReference type="SAM" id="SignalP"/>
    </source>
</evidence>
<dbReference type="PROSITE" id="PS01095">
    <property type="entry name" value="GH18_1"/>
    <property type="match status" value="1"/>
</dbReference>
<feature type="domain" description="GH18" evidence="10">
    <location>
        <begin position="21"/>
        <end position="155"/>
    </location>
</feature>
<reference evidence="11" key="1">
    <citation type="submission" date="2022-11" db="EMBL/GenBank/DDBJ databases">
        <title>Centuries of genome instability and evolution in soft-shell clam transmissible cancer (bioRxiv).</title>
        <authorList>
            <person name="Hart S.F.M."/>
            <person name="Yonemitsu M.A."/>
            <person name="Giersch R.M."/>
            <person name="Beal B.F."/>
            <person name="Arriagada G."/>
            <person name="Davis B.W."/>
            <person name="Ostrander E.A."/>
            <person name="Goff S.P."/>
            <person name="Metzger M.J."/>
        </authorList>
    </citation>
    <scope>NUCLEOTIDE SEQUENCE</scope>
    <source>
        <strain evidence="11">MELC-2E11</strain>
        <tissue evidence="11">Siphon/mantle</tissue>
    </source>
</reference>
<evidence type="ECO:0000313" key="12">
    <source>
        <dbReference type="Proteomes" id="UP001164746"/>
    </source>
</evidence>
<dbReference type="Gene3D" id="3.10.50.10">
    <property type="match status" value="1"/>
</dbReference>
<dbReference type="EMBL" id="CP111013">
    <property type="protein sequence ID" value="WAQ95300.1"/>
    <property type="molecule type" value="Genomic_DNA"/>
</dbReference>
<dbReference type="PROSITE" id="PS50940">
    <property type="entry name" value="CHIT_BIND_II"/>
    <property type="match status" value="2"/>
</dbReference>
<dbReference type="PROSITE" id="PS51910">
    <property type="entry name" value="GH18_2"/>
    <property type="match status" value="1"/>
</dbReference>
<evidence type="ECO:0000256" key="4">
    <source>
        <dbReference type="ARBA" id="ARBA00023157"/>
    </source>
</evidence>
<dbReference type="InterPro" id="IPR017853">
    <property type="entry name" value="GH"/>
</dbReference>
<dbReference type="PANTHER" id="PTHR11177">
    <property type="entry name" value="CHITINASE"/>
    <property type="match status" value="1"/>
</dbReference>
<evidence type="ECO:0000256" key="7">
    <source>
        <dbReference type="SAM" id="MobiDB-lite"/>
    </source>
</evidence>
<sequence length="590" mass="65053">MTKLAVVVLAILAVGSASAALRRVCYHTNWSQYRNGPAKFYPENIDPTLCTHIIYSFAKLNGNKLAPFEWNDESTPWMKGMYERFGAIKQQNPSVKVLLAVGGWNMGSPPFTRMVGSDASRREFATTSVAFLRKHGFDGLDMDWEYPANHMINLMSYDLHGSWEDFTGHHSPLYARSNEQGNQTYLNVDWAATYWVNQGAPRSKMNIGVPLYGRTFKLPYGQSNNQIGCKAAGAGAAGLYTREAGFYAYYEGGATKYLEPEQKVPYFVDGDLWCGYDDPDSIKVKGKYPLMRAIIDEINHSGPAPPMTNPPTTTTTTRAPTTTTTQPRPWVTTQPPWQPNPTTRATTTRAPAPTTTTKAATTTTTRAPITTATTQPTTKPTTTTAATAAITTTAPAPAQGGHHQLSLVSHTEFDCRNKFDGYYANPTSCSMYYICAARMTFRTDCHPGLLFNTQTLFCDFPDHVVCNAQPNNQPTSAPYQPPVQHTNPPTTRAPIPTTTKPTTTQQPWAPTTTKAYVPPTTNNNNNNNNPPGPVDFCKGKNDGFYKDPQNCAYFYQCSFEHGYHEPCPSGTYFSEALQGCDWAANVPSCP</sequence>
<evidence type="ECO:0000256" key="6">
    <source>
        <dbReference type="RuleBase" id="RU000489"/>
    </source>
</evidence>
<dbReference type="InterPro" id="IPR011583">
    <property type="entry name" value="Chitinase_II/V-like_cat"/>
</dbReference>
<gene>
    <name evidence="11" type="ORF">MAR_027990</name>
</gene>
<evidence type="ECO:0000259" key="9">
    <source>
        <dbReference type="PROSITE" id="PS50940"/>
    </source>
</evidence>
<dbReference type="Gene3D" id="2.170.140.10">
    <property type="entry name" value="Chitin binding domain"/>
    <property type="match status" value="1"/>
</dbReference>
<dbReference type="SMART" id="SM00494">
    <property type="entry name" value="ChtBD2"/>
    <property type="match status" value="2"/>
</dbReference>
<evidence type="ECO:0000313" key="11">
    <source>
        <dbReference type="EMBL" id="WAQ95300.1"/>
    </source>
</evidence>
<evidence type="ECO:0000256" key="3">
    <source>
        <dbReference type="ARBA" id="ARBA00022801"/>
    </source>
</evidence>
<feature type="signal peptide" evidence="8">
    <location>
        <begin position="1"/>
        <end position="19"/>
    </location>
</feature>
<dbReference type="PANTHER" id="PTHR11177:SF317">
    <property type="entry name" value="CHITINASE 12-RELATED"/>
    <property type="match status" value="1"/>
</dbReference>
<dbReference type="Pfam" id="PF00704">
    <property type="entry name" value="Glyco_hydro_18"/>
    <property type="match status" value="2"/>
</dbReference>
<keyword evidence="12" id="KW-1185">Reference proteome</keyword>
<dbReference type="SUPFAM" id="SSF57625">
    <property type="entry name" value="Invertebrate chitin-binding proteins"/>
    <property type="match status" value="2"/>
</dbReference>
<dbReference type="SMART" id="SM00636">
    <property type="entry name" value="Glyco_18"/>
    <property type="match status" value="1"/>
</dbReference>
<feature type="region of interest" description="Disordered" evidence="7">
    <location>
        <begin position="471"/>
        <end position="493"/>
    </location>
</feature>
<keyword evidence="2" id="KW-0147">Chitin-binding</keyword>
<dbReference type="InterPro" id="IPR029070">
    <property type="entry name" value="Chitinase_insertion_sf"/>
</dbReference>
<keyword evidence="5 6" id="KW-0326">Glycosidase</keyword>
<keyword evidence="8" id="KW-0732">Signal</keyword>
<dbReference type="SUPFAM" id="SSF54556">
    <property type="entry name" value="Chitinase insertion domain"/>
    <property type="match status" value="1"/>
</dbReference>
<keyword evidence="4" id="KW-1015">Disulfide bond</keyword>
<feature type="compositionally biased region" description="Low complexity" evidence="7">
    <location>
        <begin position="310"/>
        <end position="361"/>
    </location>
</feature>